<evidence type="ECO:0000313" key="2">
    <source>
        <dbReference type="Proteomes" id="UP000593571"/>
    </source>
</evidence>
<keyword evidence="2" id="KW-1185">Reference proteome</keyword>
<dbReference type="EMBL" id="JACASE010000005">
    <property type="protein sequence ID" value="KAF6465878.1"/>
    <property type="molecule type" value="Genomic_DNA"/>
</dbReference>
<proteinExistence type="predicted"/>
<protein>
    <submittedName>
        <fullName evidence="1">Uncharacterized protein</fullName>
    </submittedName>
</protein>
<sequence>MTNKAWAFRKRAALDPFQDFALVSHGFLFSHLLPFSGYLLHPRGGASAPPPGRGKVASCLTTFLPVPVILLRTLCWCGSHTYQDLVSDMQPSDTGQAWEDRLRRLRHPADLECLLCASLC</sequence>
<dbReference type="AlphaFoldDB" id="A0A7J8H139"/>
<comment type="caution">
    <text evidence="1">The sequence shown here is derived from an EMBL/GenBank/DDBJ whole genome shotgun (WGS) entry which is preliminary data.</text>
</comment>
<dbReference type="Proteomes" id="UP000593571">
    <property type="component" value="Unassembled WGS sequence"/>
</dbReference>
<organism evidence="1 2">
    <name type="scientific">Rousettus aegyptiacus</name>
    <name type="common">Egyptian fruit bat</name>
    <name type="synonym">Pteropus aegyptiacus</name>
    <dbReference type="NCBI Taxonomy" id="9407"/>
    <lineage>
        <taxon>Eukaryota</taxon>
        <taxon>Metazoa</taxon>
        <taxon>Chordata</taxon>
        <taxon>Craniata</taxon>
        <taxon>Vertebrata</taxon>
        <taxon>Euteleostomi</taxon>
        <taxon>Mammalia</taxon>
        <taxon>Eutheria</taxon>
        <taxon>Laurasiatheria</taxon>
        <taxon>Chiroptera</taxon>
        <taxon>Yinpterochiroptera</taxon>
        <taxon>Pteropodoidea</taxon>
        <taxon>Pteropodidae</taxon>
        <taxon>Rousettinae</taxon>
        <taxon>Rousettus</taxon>
    </lineage>
</organism>
<name>A0A7J8H139_ROUAE</name>
<evidence type="ECO:0000313" key="1">
    <source>
        <dbReference type="EMBL" id="KAF6465878.1"/>
    </source>
</evidence>
<accession>A0A7J8H139</accession>
<reference evidence="1 2" key="1">
    <citation type="journal article" date="2020" name="Nature">
        <title>Six reference-quality genomes reveal evolution of bat adaptations.</title>
        <authorList>
            <person name="Jebb D."/>
            <person name="Huang Z."/>
            <person name="Pippel M."/>
            <person name="Hughes G.M."/>
            <person name="Lavrichenko K."/>
            <person name="Devanna P."/>
            <person name="Winkler S."/>
            <person name="Jermiin L.S."/>
            <person name="Skirmuntt E.C."/>
            <person name="Katzourakis A."/>
            <person name="Burkitt-Gray L."/>
            <person name="Ray D.A."/>
            <person name="Sullivan K.A.M."/>
            <person name="Roscito J.G."/>
            <person name="Kirilenko B.M."/>
            <person name="Davalos L.M."/>
            <person name="Corthals A.P."/>
            <person name="Power M.L."/>
            <person name="Jones G."/>
            <person name="Ransome R.D."/>
            <person name="Dechmann D.K.N."/>
            <person name="Locatelli A.G."/>
            <person name="Puechmaille S.J."/>
            <person name="Fedrigo O."/>
            <person name="Jarvis E.D."/>
            <person name="Hiller M."/>
            <person name="Vernes S.C."/>
            <person name="Myers E.W."/>
            <person name="Teeling E.C."/>
        </authorList>
    </citation>
    <scope>NUCLEOTIDE SEQUENCE [LARGE SCALE GENOMIC DNA]</scope>
    <source>
        <strain evidence="1">MRouAeg1</strain>
        <tissue evidence="1">Muscle</tissue>
    </source>
</reference>
<gene>
    <name evidence="1" type="ORF">HJG63_011262</name>
</gene>